<organism evidence="1 2">
    <name type="scientific">Gossypium tomentosum</name>
    <name type="common">Hawaiian cotton</name>
    <name type="synonym">Gossypium sandvicense</name>
    <dbReference type="NCBI Taxonomy" id="34277"/>
    <lineage>
        <taxon>Eukaryota</taxon>
        <taxon>Viridiplantae</taxon>
        <taxon>Streptophyta</taxon>
        <taxon>Embryophyta</taxon>
        <taxon>Tracheophyta</taxon>
        <taxon>Spermatophyta</taxon>
        <taxon>Magnoliopsida</taxon>
        <taxon>eudicotyledons</taxon>
        <taxon>Gunneridae</taxon>
        <taxon>Pentapetalae</taxon>
        <taxon>rosids</taxon>
        <taxon>malvids</taxon>
        <taxon>Malvales</taxon>
        <taxon>Malvaceae</taxon>
        <taxon>Malvoideae</taxon>
        <taxon>Gossypium</taxon>
    </lineage>
</organism>
<proteinExistence type="predicted"/>
<name>A0A5D2QNA8_GOSTO</name>
<keyword evidence="2" id="KW-1185">Reference proteome</keyword>
<dbReference type="Proteomes" id="UP000322667">
    <property type="component" value="Chromosome A05"/>
</dbReference>
<evidence type="ECO:0000313" key="2">
    <source>
        <dbReference type="Proteomes" id="UP000322667"/>
    </source>
</evidence>
<evidence type="ECO:0000313" key="1">
    <source>
        <dbReference type="EMBL" id="TYI29879.1"/>
    </source>
</evidence>
<dbReference type="AlphaFoldDB" id="A0A5D2QNA8"/>
<sequence length="73" mass="8336">MNLRTPTLPTVSPFHYSMMTHTTVFEESEPKKFSLLSLSPSLAKVCAFVFACRPICLKRHETKYFCSLFASVM</sequence>
<reference evidence="1 2" key="1">
    <citation type="submission" date="2019-07" db="EMBL/GenBank/DDBJ databases">
        <title>WGS assembly of Gossypium tomentosum.</title>
        <authorList>
            <person name="Chen Z.J."/>
            <person name="Sreedasyam A."/>
            <person name="Ando A."/>
            <person name="Song Q."/>
            <person name="De L."/>
            <person name="Hulse-Kemp A."/>
            <person name="Ding M."/>
            <person name="Ye W."/>
            <person name="Kirkbride R."/>
            <person name="Jenkins J."/>
            <person name="Plott C."/>
            <person name="Lovell J."/>
            <person name="Lin Y.-M."/>
            <person name="Vaughn R."/>
            <person name="Liu B."/>
            <person name="Li W."/>
            <person name="Simpson S."/>
            <person name="Scheffler B."/>
            <person name="Saski C."/>
            <person name="Grover C."/>
            <person name="Hu G."/>
            <person name="Conover J."/>
            <person name="Carlson J."/>
            <person name="Shu S."/>
            <person name="Boston L."/>
            <person name="Williams M."/>
            <person name="Peterson D."/>
            <person name="Mcgee K."/>
            <person name="Jones D."/>
            <person name="Wendel J."/>
            <person name="Stelly D."/>
            <person name="Grimwood J."/>
            <person name="Schmutz J."/>
        </authorList>
    </citation>
    <scope>NUCLEOTIDE SEQUENCE [LARGE SCALE GENOMIC DNA]</scope>
    <source>
        <strain evidence="1">7179.01</strain>
    </source>
</reference>
<accession>A0A5D2QNA8</accession>
<gene>
    <name evidence="1" type="ORF">ES332_A05G347800v1</name>
</gene>
<dbReference type="EMBL" id="CM017614">
    <property type="protein sequence ID" value="TYI29879.1"/>
    <property type="molecule type" value="Genomic_DNA"/>
</dbReference>
<protein>
    <submittedName>
        <fullName evidence="1">Uncharacterized protein</fullName>
    </submittedName>
</protein>